<dbReference type="PANTHER" id="PTHR47784:SF5">
    <property type="entry name" value="STEROL UPTAKE CONTROL PROTEIN 2"/>
    <property type="match status" value="1"/>
</dbReference>
<proteinExistence type="predicted"/>
<dbReference type="AlphaFoldDB" id="A0A9P5A4X0"/>
<dbReference type="OrthoDB" id="416217at2759"/>
<dbReference type="PANTHER" id="PTHR47784">
    <property type="entry name" value="STEROL UPTAKE CONTROL PROTEIN 2"/>
    <property type="match status" value="1"/>
</dbReference>
<keyword evidence="1" id="KW-0539">Nucleus</keyword>
<reference evidence="2" key="2">
    <citation type="submission" date="2020-02" db="EMBL/GenBank/DDBJ databases">
        <title>Identification and distribution of gene clusters putatively required for synthesis of sphingolipid metabolism inhibitors in phylogenetically diverse species of the filamentous fungus Fusarium.</title>
        <authorList>
            <person name="Kim H.-S."/>
            <person name="Busman M."/>
            <person name="Brown D.W."/>
            <person name="Divon H."/>
            <person name="Uhlig S."/>
            <person name="Proctor R.H."/>
        </authorList>
    </citation>
    <scope>NUCLEOTIDE SEQUENCE</scope>
    <source>
        <strain evidence="2">NRRL 25174</strain>
    </source>
</reference>
<protein>
    <submittedName>
        <fullName evidence="2">Uncharacterized protein</fullName>
    </submittedName>
</protein>
<dbReference type="GO" id="GO:0001228">
    <property type="term" value="F:DNA-binding transcription activator activity, RNA polymerase II-specific"/>
    <property type="evidence" value="ECO:0007669"/>
    <property type="project" value="TreeGrafter"/>
</dbReference>
<dbReference type="InterPro" id="IPR021858">
    <property type="entry name" value="Fun_TF"/>
</dbReference>
<evidence type="ECO:0000256" key="1">
    <source>
        <dbReference type="ARBA" id="ARBA00023242"/>
    </source>
</evidence>
<organism evidence="2 3">
    <name type="scientific">Fusarium beomiforme</name>
    <dbReference type="NCBI Taxonomy" id="44412"/>
    <lineage>
        <taxon>Eukaryota</taxon>
        <taxon>Fungi</taxon>
        <taxon>Dikarya</taxon>
        <taxon>Ascomycota</taxon>
        <taxon>Pezizomycotina</taxon>
        <taxon>Sordariomycetes</taxon>
        <taxon>Hypocreomycetidae</taxon>
        <taxon>Hypocreales</taxon>
        <taxon>Nectriaceae</taxon>
        <taxon>Fusarium</taxon>
        <taxon>Fusarium burgessii species complex</taxon>
    </lineage>
</organism>
<dbReference type="InterPro" id="IPR053157">
    <property type="entry name" value="Sterol_Uptake_Regulator"/>
</dbReference>
<evidence type="ECO:0000313" key="2">
    <source>
        <dbReference type="EMBL" id="KAF4332304.1"/>
    </source>
</evidence>
<comment type="caution">
    <text evidence="2">The sequence shown here is derived from an EMBL/GenBank/DDBJ whole genome shotgun (WGS) entry which is preliminary data.</text>
</comment>
<sequence>MREVVPLLAIDHEFLMHALLSLSSLHLAYLRPDEAERFEVLATRHQNIALPLFRSALACVTEQNCHALYVCGHLVTKYALATPKLRLDLLFSSSIESTIDLMGLLRGSFAIHDYALEWLSNGPLGFCLEKPIEEDPDPGRNPHDSRLAHLLALLLNDTCDDTLVCCSALQILRKLFAMAATPDQTISTKTLAYSWPIQVPERFIMLVGEKKPEALVVLAHYCVMLRMIDSFWFMKGCAAGILKQCRDNLDSKWHPTIRWSMDAVGLRCDEA</sequence>
<keyword evidence="3" id="KW-1185">Reference proteome</keyword>
<dbReference type="Proteomes" id="UP000730481">
    <property type="component" value="Unassembled WGS sequence"/>
</dbReference>
<name>A0A9P5A4X0_9HYPO</name>
<dbReference type="EMBL" id="PVQB02001110">
    <property type="protein sequence ID" value="KAF4332304.1"/>
    <property type="molecule type" value="Genomic_DNA"/>
</dbReference>
<accession>A0A9P5A4X0</accession>
<dbReference type="Pfam" id="PF11951">
    <property type="entry name" value="Fungal_trans_2"/>
    <property type="match status" value="1"/>
</dbReference>
<gene>
    <name evidence="2" type="ORF">FBEOM_13899</name>
</gene>
<evidence type="ECO:0000313" key="3">
    <source>
        <dbReference type="Proteomes" id="UP000730481"/>
    </source>
</evidence>
<reference evidence="2" key="1">
    <citation type="journal article" date="2017" name="Mycologia">
        <title>Fusarium algeriense, sp. nov., a novel toxigenic crown rot pathogen of durum wheat from Algeria is nested in the Fusarium burgessii species complex.</title>
        <authorList>
            <person name="Laraba I."/>
            <person name="Keddad A."/>
            <person name="Boureghda H."/>
            <person name="Abdallah N."/>
            <person name="Vaughan M.M."/>
            <person name="Proctor R.H."/>
            <person name="Busman M."/>
            <person name="O'Donnell K."/>
        </authorList>
    </citation>
    <scope>NUCLEOTIDE SEQUENCE</scope>
    <source>
        <strain evidence="2">NRRL 25174</strain>
    </source>
</reference>